<feature type="binding site" evidence="8">
    <location>
        <position position="107"/>
    </location>
    <ligand>
        <name>GTP</name>
        <dbReference type="ChEBI" id="CHEBI:37565"/>
    </ligand>
</feature>
<feature type="domain" description="MobA-like NTP transferase" evidence="9">
    <location>
        <begin position="16"/>
        <end position="165"/>
    </location>
</feature>
<dbReference type="GO" id="GO:0061603">
    <property type="term" value="F:molybdenum cofactor guanylyltransferase activity"/>
    <property type="evidence" value="ECO:0007669"/>
    <property type="project" value="UniProtKB-EC"/>
</dbReference>
<comment type="subunit">
    <text evidence="8">Monomer.</text>
</comment>
<comment type="similarity">
    <text evidence="8">Belongs to the MobA family.</text>
</comment>
<feature type="binding site" evidence="8">
    <location>
        <position position="77"/>
    </location>
    <ligand>
        <name>GTP</name>
        <dbReference type="ChEBI" id="CHEBI:37565"/>
    </ligand>
</feature>
<dbReference type="RefSeq" id="WP_101495943.1">
    <property type="nucleotide sequence ID" value="NZ_LNJZ01000003.1"/>
</dbReference>
<evidence type="ECO:0000259" key="9">
    <source>
        <dbReference type="Pfam" id="PF12804"/>
    </source>
</evidence>
<dbReference type="GO" id="GO:1902758">
    <property type="term" value="P:bis(molybdopterin guanine dinucleotide)molybdenum biosynthetic process"/>
    <property type="evidence" value="ECO:0007669"/>
    <property type="project" value="TreeGrafter"/>
</dbReference>
<gene>
    <name evidence="8" type="primary">mobA</name>
    <name evidence="10" type="ORF">DFQ45_10663</name>
</gene>
<comment type="subcellular location">
    <subcellularLocation>
        <location evidence="8">Cytoplasm</location>
    </subcellularLocation>
</comment>
<keyword evidence="10" id="KW-0548">Nucleotidyltransferase</keyword>
<evidence type="ECO:0000256" key="5">
    <source>
        <dbReference type="ARBA" id="ARBA00022842"/>
    </source>
</evidence>
<dbReference type="InterPro" id="IPR029044">
    <property type="entry name" value="Nucleotide-diphossugar_trans"/>
</dbReference>
<evidence type="ECO:0000256" key="8">
    <source>
        <dbReference type="HAMAP-Rule" id="MF_00316"/>
    </source>
</evidence>
<keyword evidence="5 8" id="KW-0460">Magnesium</keyword>
<reference evidence="10 11" key="1">
    <citation type="submission" date="2019-03" db="EMBL/GenBank/DDBJ databases">
        <title>Genomic Encyclopedia of Type Strains, Phase IV (KMG-IV): sequencing the most valuable type-strain genomes for metagenomic binning, comparative biology and taxonomic classification.</title>
        <authorList>
            <person name="Goeker M."/>
        </authorList>
    </citation>
    <scope>NUCLEOTIDE SEQUENCE [LARGE SCALE GENOMIC DNA]</scope>
    <source>
        <strain evidence="10 11">DSM 28679</strain>
    </source>
</reference>
<keyword evidence="4 8" id="KW-0547">Nucleotide-binding</keyword>
<dbReference type="HAMAP" id="MF_00316">
    <property type="entry name" value="MobA"/>
    <property type="match status" value="1"/>
</dbReference>
<comment type="caution">
    <text evidence="10">The sequence shown here is derived from an EMBL/GenBank/DDBJ whole genome shotgun (WGS) entry which is preliminary data.</text>
</comment>
<dbReference type="Gene3D" id="3.90.550.10">
    <property type="entry name" value="Spore Coat Polysaccharide Biosynthesis Protein SpsA, Chain A"/>
    <property type="match status" value="1"/>
</dbReference>
<keyword evidence="6 8" id="KW-0342">GTP-binding</keyword>
<evidence type="ECO:0000313" key="11">
    <source>
        <dbReference type="Proteomes" id="UP000294575"/>
    </source>
</evidence>
<evidence type="ECO:0000256" key="7">
    <source>
        <dbReference type="ARBA" id="ARBA00023150"/>
    </source>
</evidence>
<dbReference type="NCBIfam" id="TIGR02665">
    <property type="entry name" value="molyb_mobA"/>
    <property type="match status" value="1"/>
</dbReference>
<evidence type="ECO:0000256" key="4">
    <source>
        <dbReference type="ARBA" id="ARBA00022741"/>
    </source>
</evidence>
<feature type="binding site" evidence="8">
    <location>
        <position position="107"/>
    </location>
    <ligand>
        <name>Mg(2+)</name>
        <dbReference type="ChEBI" id="CHEBI:18420"/>
    </ligand>
</feature>
<dbReference type="GO" id="GO:0046872">
    <property type="term" value="F:metal ion binding"/>
    <property type="evidence" value="ECO:0007669"/>
    <property type="project" value="UniProtKB-KW"/>
</dbReference>
<evidence type="ECO:0000256" key="2">
    <source>
        <dbReference type="ARBA" id="ARBA00022679"/>
    </source>
</evidence>
<evidence type="ECO:0000256" key="1">
    <source>
        <dbReference type="ARBA" id="ARBA00022490"/>
    </source>
</evidence>
<keyword evidence="11" id="KW-1185">Reference proteome</keyword>
<evidence type="ECO:0000313" key="10">
    <source>
        <dbReference type="EMBL" id="TDQ37837.1"/>
    </source>
</evidence>
<keyword evidence="3 8" id="KW-0479">Metal-binding</keyword>
<keyword evidence="1 8" id="KW-0963">Cytoplasm</keyword>
<comment type="cofactor">
    <cofactor evidence="8">
        <name>Mg(2+)</name>
        <dbReference type="ChEBI" id="CHEBI:18420"/>
    </cofactor>
</comment>
<dbReference type="InterPro" id="IPR025877">
    <property type="entry name" value="MobA-like_NTP_Trfase"/>
</dbReference>
<dbReference type="EC" id="2.7.7.77" evidence="8"/>
<name>A0A4V3D4X0_9GAMM</name>
<dbReference type="PANTHER" id="PTHR19136">
    <property type="entry name" value="MOLYBDENUM COFACTOR GUANYLYLTRANSFERASE"/>
    <property type="match status" value="1"/>
</dbReference>
<accession>A0A4V3D4X0</accession>
<dbReference type="SUPFAM" id="SSF53448">
    <property type="entry name" value="Nucleotide-diphospho-sugar transferases"/>
    <property type="match status" value="1"/>
</dbReference>
<organism evidence="10 11">
    <name type="scientific">Thiopseudomonas denitrificans</name>
    <dbReference type="NCBI Taxonomy" id="1501432"/>
    <lineage>
        <taxon>Bacteria</taxon>
        <taxon>Pseudomonadati</taxon>
        <taxon>Pseudomonadota</taxon>
        <taxon>Gammaproteobacteria</taxon>
        <taxon>Pseudomonadales</taxon>
        <taxon>Pseudomonadaceae</taxon>
        <taxon>Thiopseudomonas</taxon>
    </lineage>
</organism>
<protein>
    <recommendedName>
        <fullName evidence="8">Molybdenum cofactor guanylyltransferase</fullName>
        <shortName evidence="8">MoCo guanylyltransferase</shortName>
        <ecNumber evidence="8">2.7.7.77</ecNumber>
    </recommendedName>
    <alternativeName>
        <fullName evidence="8">GTP:molybdopterin guanylyltransferase</fullName>
    </alternativeName>
    <alternativeName>
        <fullName evidence="8">Mo-MPT guanylyltransferase</fullName>
    </alternativeName>
    <alternativeName>
        <fullName evidence="8">Molybdopterin guanylyltransferase</fullName>
    </alternativeName>
    <alternativeName>
        <fullName evidence="8">Molybdopterin-guanine dinucleotide synthase</fullName>
        <shortName evidence="8">MGD synthase</shortName>
    </alternativeName>
</protein>
<dbReference type="EMBL" id="SNYK01000006">
    <property type="protein sequence ID" value="TDQ37837.1"/>
    <property type="molecule type" value="Genomic_DNA"/>
</dbReference>
<comment type="catalytic activity">
    <reaction evidence="8">
        <text>Mo-molybdopterin + GTP + H(+) = Mo-molybdopterin guanine dinucleotide + diphosphate</text>
        <dbReference type="Rhea" id="RHEA:34243"/>
        <dbReference type="ChEBI" id="CHEBI:15378"/>
        <dbReference type="ChEBI" id="CHEBI:33019"/>
        <dbReference type="ChEBI" id="CHEBI:37565"/>
        <dbReference type="ChEBI" id="CHEBI:71302"/>
        <dbReference type="ChEBI" id="CHEBI:71310"/>
        <dbReference type="EC" id="2.7.7.77"/>
    </reaction>
</comment>
<dbReference type="CDD" id="cd02503">
    <property type="entry name" value="MobA"/>
    <property type="match status" value="1"/>
</dbReference>
<dbReference type="OrthoDB" id="9788394at2"/>
<proteinExistence type="inferred from homology"/>
<dbReference type="GO" id="GO:0005737">
    <property type="term" value="C:cytoplasm"/>
    <property type="evidence" value="ECO:0007669"/>
    <property type="project" value="UniProtKB-SubCell"/>
</dbReference>
<comment type="function">
    <text evidence="8">Transfers a GMP moiety from GTP to Mo-molybdopterin (Mo-MPT) cofactor (Moco or molybdenum cofactor) to form Mo-molybdopterin guanine dinucleotide (Mo-MGD) cofactor.</text>
</comment>
<keyword evidence="2 8" id="KW-0808">Transferase</keyword>
<dbReference type="InterPro" id="IPR013482">
    <property type="entry name" value="Molybde_CF_guanTrfase"/>
</dbReference>
<evidence type="ECO:0000256" key="6">
    <source>
        <dbReference type="ARBA" id="ARBA00023134"/>
    </source>
</evidence>
<dbReference type="AlphaFoldDB" id="A0A4V3D4X0"/>
<evidence type="ECO:0000256" key="3">
    <source>
        <dbReference type="ARBA" id="ARBA00022723"/>
    </source>
</evidence>
<keyword evidence="7 8" id="KW-0501">Molybdenum cofactor biosynthesis</keyword>
<comment type="caution">
    <text evidence="8">Lacks conserved residue(s) required for the propagation of feature annotation.</text>
</comment>
<dbReference type="Proteomes" id="UP000294575">
    <property type="component" value="Unassembled WGS sequence"/>
</dbReference>
<dbReference type="Pfam" id="PF12804">
    <property type="entry name" value="NTP_transf_3"/>
    <property type="match status" value="1"/>
</dbReference>
<feature type="binding site" evidence="8">
    <location>
        <position position="31"/>
    </location>
    <ligand>
        <name>GTP</name>
        <dbReference type="ChEBI" id="CHEBI:37565"/>
    </ligand>
</feature>
<sequence>MTSVPPASLLPDCSILLLAGGRGQRMGGRDKGWIHWHNRPLIEHMHQVVRPLTDDLIISCNRNHERYRKLADQLVSDPAADYPGPLTGIIEALKVAGNAQLLILPCDAPRIDRALLRSLHRQAGKRPVMLHHRDHWQPLFSLLPVSLLPALQEQWKAGQRSPLRALLKLQPVAVHIAAGDRRLDNFNEPARLTETLE</sequence>
<comment type="domain">
    <text evidence="8">The N-terminal domain determines nucleotide recognition and specific binding, while the C-terminal domain determines the specific binding to the target protein.</text>
</comment>
<dbReference type="GO" id="GO:0005525">
    <property type="term" value="F:GTP binding"/>
    <property type="evidence" value="ECO:0007669"/>
    <property type="project" value="UniProtKB-UniRule"/>
</dbReference>
<dbReference type="PANTHER" id="PTHR19136:SF81">
    <property type="entry name" value="MOLYBDENUM COFACTOR GUANYLYLTRANSFERASE"/>
    <property type="match status" value="1"/>
</dbReference>
<feature type="binding site" evidence="8">
    <location>
        <begin position="18"/>
        <end position="20"/>
    </location>
    <ligand>
        <name>GTP</name>
        <dbReference type="ChEBI" id="CHEBI:37565"/>
    </ligand>
</feature>